<gene>
    <name evidence="7" type="ORF">Lspi_2758</name>
</gene>
<feature type="active site" evidence="4">
    <location>
        <position position="231"/>
    </location>
</feature>
<protein>
    <submittedName>
        <fullName evidence="7">Aldehyde dehydrogenase</fullName>
        <ecNumber evidence="7">1.2.1.3</ecNumber>
    </submittedName>
</protein>
<dbReference type="Proteomes" id="UP000054877">
    <property type="component" value="Unassembled WGS sequence"/>
</dbReference>
<evidence type="ECO:0000256" key="4">
    <source>
        <dbReference type="PROSITE-ProRule" id="PRU10007"/>
    </source>
</evidence>
<dbReference type="OrthoDB" id="9812625at2"/>
<dbReference type="Gene3D" id="3.40.605.10">
    <property type="entry name" value="Aldehyde Dehydrogenase, Chain A, domain 1"/>
    <property type="match status" value="1"/>
</dbReference>
<evidence type="ECO:0000256" key="1">
    <source>
        <dbReference type="ARBA" id="ARBA00009986"/>
    </source>
</evidence>
<dbReference type="STRING" id="452.Lspi_2758"/>
<dbReference type="PROSITE" id="PS00070">
    <property type="entry name" value="ALDEHYDE_DEHYDR_CYS"/>
    <property type="match status" value="1"/>
</dbReference>
<evidence type="ECO:0000256" key="2">
    <source>
        <dbReference type="ARBA" id="ARBA00022857"/>
    </source>
</evidence>
<keyword evidence="2" id="KW-0521">NADP</keyword>
<dbReference type="InterPro" id="IPR016162">
    <property type="entry name" value="Ald_DH_N"/>
</dbReference>
<keyword evidence="8" id="KW-1185">Reference proteome</keyword>
<dbReference type="PROSITE" id="PS00687">
    <property type="entry name" value="ALDEHYDE_DEHYDR_GLU"/>
    <property type="match status" value="1"/>
</dbReference>
<dbReference type="FunFam" id="3.40.309.10:FF:000009">
    <property type="entry name" value="Aldehyde dehydrogenase A"/>
    <property type="match status" value="1"/>
</dbReference>
<organism evidence="7 8">
    <name type="scientific">Legionella spiritensis</name>
    <dbReference type="NCBI Taxonomy" id="452"/>
    <lineage>
        <taxon>Bacteria</taxon>
        <taxon>Pseudomonadati</taxon>
        <taxon>Pseudomonadota</taxon>
        <taxon>Gammaproteobacteria</taxon>
        <taxon>Legionellales</taxon>
        <taxon>Legionellaceae</taxon>
        <taxon>Legionella</taxon>
    </lineage>
</organism>
<dbReference type="FunFam" id="3.40.605.10:FF:000012">
    <property type="entry name" value="NAD-dependent succinate-semialdehyde dehydrogenase"/>
    <property type="match status" value="1"/>
</dbReference>
<sequence length="463" mass="50755">MNDTFKVYSPIDNSVYLERDFASQSEIQAALTKARDAQKNWRSMPLFEREALCTAAIDTLVAHSDAIANEICWQMGRPIQYAAGEINGLEERARYMIAAARTALSPINLPEKQGFVRYIRREPLGIVLVIAPWNYPYLTAVNAIIPALMAGNVVILKHSAQTPLVAERFAEVFKQAGLPKGVFQYLHLTHEDTEKIIQSPVVNHVAFTGSVSGGRMVECMAAGRFITLGLELGGKDPAYVREDADIGYAAATVVDGAFFNSGQSCCGIERVYVHQNVYDSFIDQAVGIARQYKLGRPDDPETTLGPLIRASAADFVRGQINEALTMGASAHINSQDFPMDKPGSAYMAPQILTEVSHLMRVMTEESFGPVVGIMKVSDDDEAITLMNDSEYGLTAAVFTRDIEAGTRIGEQVDTGTFFINRCDYLDPALVWTGVKHSGYGSSLSSLGYESLTRPKSFHLKTII</sequence>
<evidence type="ECO:0000256" key="5">
    <source>
        <dbReference type="RuleBase" id="RU003345"/>
    </source>
</evidence>
<dbReference type="AlphaFoldDB" id="A0A0W0YWB5"/>
<dbReference type="CDD" id="cd07102">
    <property type="entry name" value="ALDH_EDX86601"/>
    <property type="match status" value="1"/>
</dbReference>
<name>A0A0W0YWB5_LEGSP</name>
<evidence type="ECO:0000256" key="3">
    <source>
        <dbReference type="ARBA" id="ARBA00023002"/>
    </source>
</evidence>
<feature type="domain" description="Aldehyde dehydrogenase" evidence="6">
    <location>
        <begin position="3"/>
        <end position="456"/>
    </location>
</feature>
<dbReference type="EMBL" id="LNYX01000034">
    <property type="protein sequence ID" value="KTD61138.1"/>
    <property type="molecule type" value="Genomic_DNA"/>
</dbReference>
<dbReference type="PANTHER" id="PTHR11699">
    <property type="entry name" value="ALDEHYDE DEHYDROGENASE-RELATED"/>
    <property type="match status" value="1"/>
</dbReference>
<dbReference type="RefSeq" id="WP_058484671.1">
    <property type="nucleotide sequence ID" value="NZ_CAAAII010000012.1"/>
</dbReference>
<evidence type="ECO:0000313" key="8">
    <source>
        <dbReference type="Proteomes" id="UP000054877"/>
    </source>
</evidence>
<evidence type="ECO:0000259" key="6">
    <source>
        <dbReference type="Pfam" id="PF00171"/>
    </source>
</evidence>
<dbReference type="InterPro" id="IPR016161">
    <property type="entry name" value="Ald_DH/histidinol_DH"/>
</dbReference>
<evidence type="ECO:0000313" key="7">
    <source>
        <dbReference type="EMBL" id="KTD61138.1"/>
    </source>
</evidence>
<dbReference type="InterPro" id="IPR015590">
    <property type="entry name" value="Aldehyde_DH_dom"/>
</dbReference>
<comment type="caution">
    <text evidence="7">The sequence shown here is derived from an EMBL/GenBank/DDBJ whole genome shotgun (WGS) entry which is preliminary data.</text>
</comment>
<dbReference type="PATRIC" id="fig|452.5.peg.3053"/>
<dbReference type="GO" id="GO:0004029">
    <property type="term" value="F:aldehyde dehydrogenase (NAD+) activity"/>
    <property type="evidence" value="ECO:0007669"/>
    <property type="project" value="UniProtKB-EC"/>
</dbReference>
<dbReference type="Pfam" id="PF00171">
    <property type="entry name" value="Aldedh"/>
    <property type="match status" value="1"/>
</dbReference>
<keyword evidence="3 5" id="KW-0560">Oxidoreductase</keyword>
<dbReference type="Gene3D" id="3.40.309.10">
    <property type="entry name" value="Aldehyde Dehydrogenase, Chain A, domain 2"/>
    <property type="match status" value="1"/>
</dbReference>
<dbReference type="InterPro" id="IPR016163">
    <property type="entry name" value="Ald_DH_C"/>
</dbReference>
<reference evidence="7 8" key="1">
    <citation type="submission" date="2015-11" db="EMBL/GenBank/DDBJ databases">
        <title>Genomic analysis of 38 Legionella species identifies large and diverse effector repertoires.</title>
        <authorList>
            <person name="Burstein D."/>
            <person name="Amaro F."/>
            <person name="Zusman T."/>
            <person name="Lifshitz Z."/>
            <person name="Cohen O."/>
            <person name="Gilbert J.A."/>
            <person name="Pupko T."/>
            <person name="Shuman H.A."/>
            <person name="Segal G."/>
        </authorList>
    </citation>
    <scope>NUCLEOTIDE SEQUENCE [LARGE SCALE GENOMIC DNA]</scope>
    <source>
        <strain evidence="7 8">Mt.St.Helens-9</strain>
    </source>
</reference>
<dbReference type="InterPro" id="IPR016160">
    <property type="entry name" value="Ald_DH_CS_CYS"/>
</dbReference>
<dbReference type="SUPFAM" id="SSF53720">
    <property type="entry name" value="ALDH-like"/>
    <property type="match status" value="1"/>
</dbReference>
<dbReference type="InterPro" id="IPR029510">
    <property type="entry name" value="Ald_DH_CS_GLU"/>
</dbReference>
<dbReference type="EC" id="1.2.1.3" evidence="7"/>
<proteinExistence type="inferred from homology"/>
<comment type="similarity">
    <text evidence="1 5">Belongs to the aldehyde dehydrogenase family.</text>
</comment>
<accession>A0A0W0YWB5</accession>